<organism evidence="6 7">
    <name type="scientific">Cinchona calisaya</name>
    <dbReference type="NCBI Taxonomy" id="153742"/>
    <lineage>
        <taxon>Eukaryota</taxon>
        <taxon>Viridiplantae</taxon>
        <taxon>Streptophyta</taxon>
        <taxon>Embryophyta</taxon>
        <taxon>Tracheophyta</taxon>
        <taxon>Spermatophyta</taxon>
        <taxon>Magnoliopsida</taxon>
        <taxon>eudicotyledons</taxon>
        <taxon>Gunneridae</taxon>
        <taxon>Pentapetalae</taxon>
        <taxon>asterids</taxon>
        <taxon>lamiids</taxon>
        <taxon>Gentianales</taxon>
        <taxon>Rubiaceae</taxon>
        <taxon>Cinchonoideae</taxon>
        <taxon>Cinchoneae</taxon>
        <taxon>Cinchona</taxon>
    </lineage>
</organism>
<evidence type="ECO:0000259" key="5">
    <source>
        <dbReference type="SMART" id="SM00856"/>
    </source>
</evidence>
<comment type="caution">
    <text evidence="6">The sequence shown here is derived from an EMBL/GenBank/DDBJ whole genome shotgun (WGS) entry which is preliminary data.</text>
</comment>
<evidence type="ECO:0000256" key="3">
    <source>
        <dbReference type="ARBA" id="ARBA00038471"/>
    </source>
</evidence>
<keyword evidence="2" id="KW-1015">Disulfide bond</keyword>
<gene>
    <name evidence="6" type="ORF">ACH5RR_020006</name>
</gene>
<evidence type="ECO:0000256" key="2">
    <source>
        <dbReference type="ARBA" id="ARBA00023157"/>
    </source>
</evidence>
<dbReference type="PANTHER" id="PTHR35357:SF8">
    <property type="entry name" value="OS01G0111000 PROTEIN"/>
    <property type="match status" value="1"/>
</dbReference>
<dbReference type="Proteomes" id="UP001630127">
    <property type="component" value="Unassembled WGS sequence"/>
</dbReference>
<dbReference type="Pfam" id="PF04043">
    <property type="entry name" value="PMEI"/>
    <property type="match status" value="1"/>
</dbReference>
<accession>A0ABD2ZG84</accession>
<keyword evidence="1 4" id="KW-0732">Signal</keyword>
<dbReference type="PANTHER" id="PTHR35357">
    <property type="entry name" value="OS02G0537100 PROTEIN"/>
    <property type="match status" value="1"/>
</dbReference>
<evidence type="ECO:0000313" key="7">
    <source>
        <dbReference type="Proteomes" id="UP001630127"/>
    </source>
</evidence>
<dbReference type="InterPro" id="IPR035513">
    <property type="entry name" value="Invertase/methylesterase_inhib"/>
</dbReference>
<sequence>MSHFSLSSLLLPLALCLVLGPHLIAAQSPANGNLIAKACEQANHKDFCINLLKSDRSSSKADLRGLAFIALHLAEKNASATALFLRDTLSKPEGDSDAVQQALLDCYEHYITAVELLEDSTSALVSDIYNDVAKFAKAAVADLDTCDASVKGLKAGSATEVANKNRDIRQLINTALTIAHVAATSKAH</sequence>
<dbReference type="AlphaFoldDB" id="A0ABD2ZG84"/>
<dbReference type="NCBIfam" id="TIGR01614">
    <property type="entry name" value="PME_inhib"/>
    <property type="match status" value="1"/>
</dbReference>
<feature type="domain" description="Pectinesterase inhibitor" evidence="5">
    <location>
        <begin position="30"/>
        <end position="178"/>
    </location>
</feature>
<dbReference type="Gene3D" id="1.20.140.40">
    <property type="entry name" value="Invertase/pectin methylesterase inhibitor family protein"/>
    <property type="match status" value="1"/>
</dbReference>
<comment type="similarity">
    <text evidence="3">Belongs to the PMEI family.</text>
</comment>
<dbReference type="InterPro" id="IPR006501">
    <property type="entry name" value="Pectinesterase_inhib_dom"/>
</dbReference>
<dbReference type="SUPFAM" id="SSF101148">
    <property type="entry name" value="Plant invertase/pectin methylesterase inhibitor"/>
    <property type="match status" value="1"/>
</dbReference>
<feature type="signal peptide" evidence="4">
    <location>
        <begin position="1"/>
        <end position="26"/>
    </location>
</feature>
<protein>
    <recommendedName>
        <fullName evidence="5">Pectinesterase inhibitor domain-containing protein</fullName>
    </recommendedName>
</protein>
<evidence type="ECO:0000256" key="1">
    <source>
        <dbReference type="ARBA" id="ARBA00022729"/>
    </source>
</evidence>
<reference evidence="6 7" key="1">
    <citation type="submission" date="2024-11" db="EMBL/GenBank/DDBJ databases">
        <title>A near-complete genome assembly of Cinchona calisaya.</title>
        <authorList>
            <person name="Lian D.C."/>
            <person name="Zhao X.W."/>
            <person name="Wei L."/>
        </authorList>
    </citation>
    <scope>NUCLEOTIDE SEQUENCE [LARGE SCALE GENOMIC DNA]</scope>
    <source>
        <tissue evidence="6">Nenye</tissue>
    </source>
</reference>
<dbReference type="SMART" id="SM00856">
    <property type="entry name" value="PMEI"/>
    <property type="match status" value="1"/>
</dbReference>
<name>A0ABD2ZG84_9GENT</name>
<evidence type="ECO:0000313" key="6">
    <source>
        <dbReference type="EMBL" id="KAL3517417.1"/>
    </source>
</evidence>
<proteinExistence type="inferred from homology"/>
<evidence type="ECO:0000256" key="4">
    <source>
        <dbReference type="SAM" id="SignalP"/>
    </source>
</evidence>
<keyword evidence="7" id="KW-1185">Reference proteome</keyword>
<feature type="chain" id="PRO_5044869662" description="Pectinesterase inhibitor domain-containing protein" evidence="4">
    <location>
        <begin position="27"/>
        <end position="188"/>
    </location>
</feature>
<dbReference type="EMBL" id="JBJUIK010000009">
    <property type="protein sequence ID" value="KAL3517417.1"/>
    <property type="molecule type" value="Genomic_DNA"/>
</dbReference>